<dbReference type="RefSeq" id="WP_379933565.1">
    <property type="nucleotide sequence ID" value="NZ_JBHTHY010000005.1"/>
</dbReference>
<dbReference type="NCBIfam" id="TIGR00778">
    <property type="entry name" value="ahpD_dom"/>
    <property type="match status" value="1"/>
</dbReference>
<dbReference type="PANTHER" id="PTHR33930">
    <property type="entry name" value="ALKYL HYDROPEROXIDE REDUCTASE AHPD"/>
    <property type="match status" value="1"/>
</dbReference>
<dbReference type="SUPFAM" id="SSF69118">
    <property type="entry name" value="AhpD-like"/>
    <property type="match status" value="1"/>
</dbReference>
<accession>A0ABW3B2M5</accession>
<gene>
    <name evidence="2" type="ORF">ACFQZJ_07605</name>
</gene>
<comment type="caution">
    <text evidence="2">The sequence shown here is derived from an EMBL/GenBank/DDBJ whole genome shotgun (WGS) entry which is preliminary data.</text>
</comment>
<dbReference type="Pfam" id="PF02627">
    <property type="entry name" value="CMD"/>
    <property type="match status" value="1"/>
</dbReference>
<dbReference type="InterPro" id="IPR029032">
    <property type="entry name" value="AhpD-like"/>
</dbReference>
<dbReference type="Gene3D" id="1.20.1290.10">
    <property type="entry name" value="AhpD-like"/>
    <property type="match status" value="1"/>
</dbReference>
<sequence>MFKDYSKRYNDLNKSMKTLGTRIPATMKAFTALHKASTAKGVLPSKTKELIALGIAITVRCDGCIAYHVYDSLQAGASSEEVLETIGVAVMMGGGPSVVYGCEAMEALDEFAILEKNETARK</sequence>
<organism evidence="2 3">
    <name type="scientific">Maribacter chungangensis</name>
    <dbReference type="NCBI Taxonomy" id="1069117"/>
    <lineage>
        <taxon>Bacteria</taxon>
        <taxon>Pseudomonadati</taxon>
        <taxon>Bacteroidota</taxon>
        <taxon>Flavobacteriia</taxon>
        <taxon>Flavobacteriales</taxon>
        <taxon>Flavobacteriaceae</taxon>
        <taxon>Maribacter</taxon>
    </lineage>
</organism>
<dbReference type="InterPro" id="IPR003779">
    <property type="entry name" value="CMD-like"/>
</dbReference>
<dbReference type="EMBL" id="JBHTHY010000005">
    <property type="protein sequence ID" value="MFD0797320.1"/>
    <property type="molecule type" value="Genomic_DNA"/>
</dbReference>
<feature type="domain" description="Carboxymuconolactone decarboxylase-like" evidence="1">
    <location>
        <begin position="24"/>
        <end position="106"/>
    </location>
</feature>
<proteinExistence type="predicted"/>
<evidence type="ECO:0000259" key="1">
    <source>
        <dbReference type="Pfam" id="PF02627"/>
    </source>
</evidence>
<dbReference type="Proteomes" id="UP001597012">
    <property type="component" value="Unassembled WGS sequence"/>
</dbReference>
<dbReference type="InterPro" id="IPR004675">
    <property type="entry name" value="AhpD_core"/>
</dbReference>
<protein>
    <submittedName>
        <fullName evidence="2">Carboxymuconolactone decarboxylase family protein</fullName>
    </submittedName>
</protein>
<name>A0ABW3B2M5_9FLAO</name>
<evidence type="ECO:0000313" key="2">
    <source>
        <dbReference type="EMBL" id="MFD0797320.1"/>
    </source>
</evidence>
<keyword evidence="3" id="KW-1185">Reference proteome</keyword>
<dbReference type="PANTHER" id="PTHR33930:SF2">
    <property type="entry name" value="BLR3452 PROTEIN"/>
    <property type="match status" value="1"/>
</dbReference>
<evidence type="ECO:0000313" key="3">
    <source>
        <dbReference type="Proteomes" id="UP001597012"/>
    </source>
</evidence>
<reference evidence="3" key="1">
    <citation type="journal article" date="2019" name="Int. J. Syst. Evol. Microbiol.">
        <title>The Global Catalogue of Microorganisms (GCM) 10K type strain sequencing project: providing services to taxonomists for standard genome sequencing and annotation.</title>
        <authorList>
            <consortium name="The Broad Institute Genomics Platform"/>
            <consortium name="The Broad Institute Genome Sequencing Center for Infectious Disease"/>
            <person name="Wu L."/>
            <person name="Ma J."/>
        </authorList>
    </citation>
    <scope>NUCLEOTIDE SEQUENCE [LARGE SCALE GENOMIC DNA]</scope>
    <source>
        <strain evidence="3">CCUG 61948</strain>
    </source>
</reference>